<protein>
    <submittedName>
        <fullName evidence="2">Uncharacterized protein</fullName>
    </submittedName>
</protein>
<evidence type="ECO:0000313" key="3">
    <source>
        <dbReference type="Proteomes" id="UP000626092"/>
    </source>
</evidence>
<feature type="signal peptide" evidence="1">
    <location>
        <begin position="1"/>
        <end position="25"/>
    </location>
</feature>
<dbReference type="EMBL" id="WJXA01000012">
    <property type="protein sequence ID" value="KAF7123208.1"/>
    <property type="molecule type" value="Genomic_DNA"/>
</dbReference>
<keyword evidence="1" id="KW-0732">Signal</keyword>
<dbReference type="OrthoDB" id="1799184at2759"/>
<dbReference type="Proteomes" id="UP000626092">
    <property type="component" value="Unassembled WGS sequence"/>
</dbReference>
<gene>
    <name evidence="2" type="ORF">RHSIM_Rhsim12G0030200</name>
</gene>
<feature type="chain" id="PRO_5032535705" evidence="1">
    <location>
        <begin position="26"/>
        <end position="152"/>
    </location>
</feature>
<evidence type="ECO:0000256" key="1">
    <source>
        <dbReference type="SAM" id="SignalP"/>
    </source>
</evidence>
<sequence length="152" mass="17428">MKTRSFATLLFFLISLAIFLNDGLAKENSDVSTKQSKSGVVQPEWLFWGRPWGRPAPKWPIPGHGVALPPLPAHKFPPLPWWAHPPPAKGSSNEQVEIAEQADSIEQDDSYYQQEWFFHPYIPGFRRPFPRPFFPRRPFPGWGALPPRPAHH</sequence>
<accession>A0A834G2F9</accession>
<keyword evidence="3" id="KW-1185">Reference proteome</keyword>
<comment type="caution">
    <text evidence="2">The sequence shown here is derived from an EMBL/GenBank/DDBJ whole genome shotgun (WGS) entry which is preliminary data.</text>
</comment>
<dbReference type="AlphaFoldDB" id="A0A834G2F9"/>
<reference evidence="2" key="1">
    <citation type="submission" date="2019-11" db="EMBL/GenBank/DDBJ databases">
        <authorList>
            <person name="Liu Y."/>
            <person name="Hou J."/>
            <person name="Li T.-Q."/>
            <person name="Guan C.-H."/>
            <person name="Wu X."/>
            <person name="Wu H.-Z."/>
            <person name="Ling F."/>
            <person name="Zhang R."/>
            <person name="Shi X.-G."/>
            <person name="Ren J.-P."/>
            <person name="Chen E.-F."/>
            <person name="Sun J.-M."/>
        </authorList>
    </citation>
    <scope>NUCLEOTIDE SEQUENCE</scope>
    <source>
        <strain evidence="2">Adult_tree_wgs_1</strain>
        <tissue evidence="2">Leaves</tissue>
    </source>
</reference>
<name>A0A834G2F9_RHOSS</name>
<proteinExistence type="predicted"/>
<evidence type="ECO:0000313" key="2">
    <source>
        <dbReference type="EMBL" id="KAF7123208.1"/>
    </source>
</evidence>
<organism evidence="2 3">
    <name type="scientific">Rhododendron simsii</name>
    <name type="common">Sims's rhododendron</name>
    <dbReference type="NCBI Taxonomy" id="118357"/>
    <lineage>
        <taxon>Eukaryota</taxon>
        <taxon>Viridiplantae</taxon>
        <taxon>Streptophyta</taxon>
        <taxon>Embryophyta</taxon>
        <taxon>Tracheophyta</taxon>
        <taxon>Spermatophyta</taxon>
        <taxon>Magnoliopsida</taxon>
        <taxon>eudicotyledons</taxon>
        <taxon>Gunneridae</taxon>
        <taxon>Pentapetalae</taxon>
        <taxon>asterids</taxon>
        <taxon>Ericales</taxon>
        <taxon>Ericaceae</taxon>
        <taxon>Ericoideae</taxon>
        <taxon>Rhodoreae</taxon>
        <taxon>Rhododendron</taxon>
    </lineage>
</organism>